<evidence type="ECO:0000256" key="1">
    <source>
        <dbReference type="SAM" id="MobiDB-lite"/>
    </source>
</evidence>
<feature type="compositionally biased region" description="Polar residues" evidence="1">
    <location>
        <begin position="1"/>
        <end position="13"/>
    </location>
</feature>
<keyword evidence="2" id="KW-0812">Transmembrane</keyword>
<keyword evidence="2" id="KW-0472">Membrane</keyword>
<proteinExistence type="predicted"/>
<sequence length="161" mass="17509">MADSSNVTTTSALRTGFPPRTARPRGRWGEPWLAAVAGAFTLAQLVLVRPDLGLGWDETVYVSQVSGQVPAAFFSAPRAHGISLLVAPIASWSDSTIVLRVYLVVLSGLVLYVALRVWRAHVMPRVLAQPGDPPPAYARTWSRERAGVHHAYVAPFVRQGR</sequence>
<evidence type="ECO:0000313" key="4">
    <source>
        <dbReference type="Proteomes" id="UP000053669"/>
    </source>
</evidence>
<feature type="transmembrane region" description="Helical" evidence="2">
    <location>
        <begin position="32"/>
        <end position="48"/>
    </location>
</feature>
<dbReference type="EMBL" id="LMWU01000066">
    <property type="protein sequence ID" value="KUN57895.1"/>
    <property type="molecule type" value="Genomic_DNA"/>
</dbReference>
<name>A0A101RLW2_9ACTN</name>
<feature type="region of interest" description="Disordered" evidence="1">
    <location>
        <begin position="1"/>
        <end position="24"/>
    </location>
</feature>
<dbReference type="STRING" id="58343.AQJ46_45100"/>
<organism evidence="3 4">
    <name type="scientific">Streptomyces canus</name>
    <dbReference type="NCBI Taxonomy" id="58343"/>
    <lineage>
        <taxon>Bacteria</taxon>
        <taxon>Bacillati</taxon>
        <taxon>Actinomycetota</taxon>
        <taxon>Actinomycetes</taxon>
        <taxon>Kitasatosporales</taxon>
        <taxon>Streptomycetaceae</taxon>
        <taxon>Streptomyces</taxon>
        <taxon>Streptomyces aurantiacus group</taxon>
    </lineage>
</organism>
<gene>
    <name evidence="3" type="ORF">AQJ46_45100</name>
</gene>
<comment type="caution">
    <text evidence="3">The sequence shown here is derived from an EMBL/GenBank/DDBJ whole genome shotgun (WGS) entry which is preliminary data.</text>
</comment>
<evidence type="ECO:0000256" key="2">
    <source>
        <dbReference type="SAM" id="Phobius"/>
    </source>
</evidence>
<protein>
    <submittedName>
        <fullName evidence="3">Uncharacterized protein</fullName>
    </submittedName>
</protein>
<dbReference type="RefSeq" id="WP_059211170.1">
    <property type="nucleotide sequence ID" value="NZ_KQ948678.1"/>
</dbReference>
<evidence type="ECO:0000313" key="3">
    <source>
        <dbReference type="EMBL" id="KUN57895.1"/>
    </source>
</evidence>
<reference evidence="3 4" key="1">
    <citation type="submission" date="2015-10" db="EMBL/GenBank/DDBJ databases">
        <title>Draft genome sequence of Streptomyces canus DSM 40017, type strain for the species Streptomyces canus.</title>
        <authorList>
            <person name="Ruckert C."/>
            <person name="Winkler A."/>
            <person name="Kalinowski J."/>
            <person name="Kampfer P."/>
            <person name="Glaeser S."/>
        </authorList>
    </citation>
    <scope>NUCLEOTIDE SEQUENCE [LARGE SCALE GENOMIC DNA]</scope>
    <source>
        <strain evidence="3 4">DSM 40017</strain>
    </source>
</reference>
<dbReference type="Proteomes" id="UP000053669">
    <property type="component" value="Unassembled WGS sequence"/>
</dbReference>
<feature type="transmembrane region" description="Helical" evidence="2">
    <location>
        <begin position="97"/>
        <end position="115"/>
    </location>
</feature>
<accession>A0A101RLW2</accession>
<keyword evidence="2" id="KW-1133">Transmembrane helix</keyword>
<dbReference type="AlphaFoldDB" id="A0A101RLW2"/>